<reference evidence="2" key="2">
    <citation type="submission" date="2015-07" db="EMBL/GenBank/DDBJ databases">
        <authorList>
            <person name="Noorani M."/>
        </authorList>
    </citation>
    <scope>NUCLEOTIDE SEQUENCE</scope>
    <source>
        <strain evidence="2">Yugu1</strain>
    </source>
</reference>
<feature type="region of interest" description="Disordered" evidence="1">
    <location>
        <begin position="39"/>
        <end position="62"/>
    </location>
</feature>
<protein>
    <submittedName>
        <fullName evidence="2">Uncharacterized protein</fullName>
    </submittedName>
</protein>
<feature type="region of interest" description="Disordered" evidence="1">
    <location>
        <begin position="180"/>
        <end position="216"/>
    </location>
</feature>
<dbReference type="AlphaFoldDB" id="A0A368S0U1"/>
<accession>A0A368S0U1</accession>
<proteinExistence type="predicted"/>
<reference evidence="2" key="1">
    <citation type="journal article" date="2012" name="Nat. Biotechnol.">
        <title>Reference genome sequence of the model plant Setaria.</title>
        <authorList>
            <person name="Bennetzen J.L."/>
            <person name="Schmutz J."/>
            <person name="Wang H."/>
            <person name="Percifield R."/>
            <person name="Hawkins J."/>
            <person name="Pontaroli A.C."/>
            <person name="Estep M."/>
            <person name="Feng L."/>
            <person name="Vaughn J.N."/>
            <person name="Grimwood J."/>
            <person name="Jenkins J."/>
            <person name="Barry K."/>
            <person name="Lindquist E."/>
            <person name="Hellsten U."/>
            <person name="Deshpande S."/>
            <person name="Wang X."/>
            <person name="Wu X."/>
            <person name="Mitros T."/>
            <person name="Triplett J."/>
            <person name="Yang X."/>
            <person name="Ye C.Y."/>
            <person name="Mauro-Herrera M."/>
            <person name="Wang L."/>
            <person name="Li P."/>
            <person name="Sharma M."/>
            <person name="Sharma R."/>
            <person name="Ronald P.C."/>
            <person name="Panaud O."/>
            <person name="Kellogg E.A."/>
            <person name="Brutnell T.P."/>
            <person name="Doust A.N."/>
            <person name="Tuskan G.A."/>
            <person name="Rokhsar D."/>
            <person name="Devos K.M."/>
        </authorList>
    </citation>
    <scope>NUCLEOTIDE SEQUENCE [LARGE SCALE GENOMIC DNA]</scope>
    <source>
        <strain evidence="2">Yugu1</strain>
    </source>
</reference>
<evidence type="ECO:0000313" key="2">
    <source>
        <dbReference type="EMBL" id="RCV36025.1"/>
    </source>
</evidence>
<name>A0A368S0U1_SETIT</name>
<gene>
    <name evidence="2" type="ORF">SETIT_7G286600v2</name>
</gene>
<organism evidence="2">
    <name type="scientific">Setaria italica</name>
    <name type="common">Foxtail millet</name>
    <name type="synonym">Panicum italicum</name>
    <dbReference type="NCBI Taxonomy" id="4555"/>
    <lineage>
        <taxon>Eukaryota</taxon>
        <taxon>Viridiplantae</taxon>
        <taxon>Streptophyta</taxon>
        <taxon>Embryophyta</taxon>
        <taxon>Tracheophyta</taxon>
        <taxon>Spermatophyta</taxon>
        <taxon>Magnoliopsida</taxon>
        <taxon>Liliopsida</taxon>
        <taxon>Poales</taxon>
        <taxon>Poaceae</taxon>
        <taxon>PACMAD clade</taxon>
        <taxon>Panicoideae</taxon>
        <taxon>Panicodae</taxon>
        <taxon>Paniceae</taxon>
        <taxon>Cenchrinae</taxon>
        <taxon>Setaria</taxon>
    </lineage>
</organism>
<evidence type="ECO:0000256" key="1">
    <source>
        <dbReference type="SAM" id="MobiDB-lite"/>
    </source>
</evidence>
<sequence length="216" mass="22777">MVPGPFRQLCRDTEGSSLHRPDIDFFGTVFAEVPPPAMAAPPANIVDDQPAPTPQVPQKRHSKRLLARPSSVPVSRRSTHRLMRQLDIVGQDQAIGDEAAAQYEKMYKGPMPRKTVAALAAVSRVASGVVMAALAAINCYTEVAVSEVEVLQGTVAGQHAVLGAEEDDLGSEGVEPITKHQGSAAPLHVQVTGSAPSRDPSSRKSGARSGLWSCAA</sequence>
<dbReference type="OrthoDB" id="695430at2759"/>
<dbReference type="EMBL" id="CM003534">
    <property type="protein sequence ID" value="RCV36025.1"/>
    <property type="molecule type" value="Genomic_DNA"/>
</dbReference>